<dbReference type="InterPro" id="IPR001753">
    <property type="entry name" value="Enoyl-CoA_hydra/iso"/>
</dbReference>
<keyword evidence="3" id="KW-1185">Reference proteome</keyword>
<protein>
    <submittedName>
        <fullName evidence="2">Enoyl-CoA hydratase</fullName>
    </submittedName>
</protein>
<dbReference type="PANTHER" id="PTHR43149">
    <property type="entry name" value="ENOYL-COA HYDRATASE"/>
    <property type="match status" value="1"/>
</dbReference>
<sequence>MTDESVQLTRRGEVATLTITSKKGSLGPAFWRAVPGVLADLNGARALVVRGQDLFSVGLDVKATAPVIGPALGNPAAFHLVVAEMHAAIEAFAALPIPVVAAVHGWCIGAGLELIAACDLRLCSADARFSLPEVRLGITADLGGLQRLPHLVGRGRAAHLALTGLPIDAATAERWGLVTEVMPTLDALFARAEELAAYLATLPSKALEGTKRTLQDGLSHTESLHAAVAWNAQHMTAEGLLSALKRDGSSEPRPTP</sequence>
<comment type="similarity">
    <text evidence="1">Belongs to the enoyl-CoA hydratase/isomerase family.</text>
</comment>
<dbReference type="SUPFAM" id="SSF52096">
    <property type="entry name" value="ClpP/crotonase"/>
    <property type="match status" value="1"/>
</dbReference>
<dbReference type="CDD" id="cd06558">
    <property type="entry name" value="crotonase-like"/>
    <property type="match status" value="1"/>
</dbReference>
<gene>
    <name evidence="2" type="ORF">GO986_03765</name>
</gene>
<dbReference type="InterPro" id="IPR045002">
    <property type="entry name" value="Ech1-like"/>
</dbReference>
<dbReference type="Pfam" id="PF00378">
    <property type="entry name" value="ECH_1"/>
    <property type="match status" value="1"/>
</dbReference>
<dbReference type="GO" id="GO:0016853">
    <property type="term" value="F:isomerase activity"/>
    <property type="evidence" value="ECO:0007669"/>
    <property type="project" value="InterPro"/>
</dbReference>
<accession>A0A7C9LJG4</accession>
<dbReference type="AlphaFoldDB" id="A0A7C9LJG4"/>
<evidence type="ECO:0000313" key="2">
    <source>
        <dbReference type="EMBL" id="MVN85878.1"/>
    </source>
</evidence>
<dbReference type="RefSeq" id="WP_157457923.1">
    <property type="nucleotide sequence ID" value="NZ_WQLB01000003.1"/>
</dbReference>
<name>A0A7C9LJG4_9DEIO</name>
<comment type="caution">
    <text evidence="2">The sequence shown here is derived from an EMBL/GenBank/DDBJ whole genome shotgun (WGS) entry which is preliminary data.</text>
</comment>
<evidence type="ECO:0000256" key="1">
    <source>
        <dbReference type="ARBA" id="ARBA00005254"/>
    </source>
</evidence>
<dbReference type="EMBL" id="WQLB01000003">
    <property type="protein sequence ID" value="MVN85878.1"/>
    <property type="molecule type" value="Genomic_DNA"/>
</dbReference>
<reference evidence="2 3" key="1">
    <citation type="submission" date="2019-12" db="EMBL/GenBank/DDBJ databases">
        <title>Deinococcus sp. HMF7620 Genome sequencing and assembly.</title>
        <authorList>
            <person name="Kang H."/>
            <person name="Kim H."/>
            <person name="Joh K."/>
        </authorList>
    </citation>
    <scope>NUCLEOTIDE SEQUENCE [LARGE SCALE GENOMIC DNA]</scope>
    <source>
        <strain evidence="2 3">HMF7620</strain>
    </source>
</reference>
<proteinExistence type="inferred from homology"/>
<dbReference type="Proteomes" id="UP000483286">
    <property type="component" value="Unassembled WGS sequence"/>
</dbReference>
<organism evidence="2 3">
    <name type="scientific">Deinococcus arboris</name>
    <dbReference type="NCBI Taxonomy" id="2682977"/>
    <lineage>
        <taxon>Bacteria</taxon>
        <taxon>Thermotogati</taxon>
        <taxon>Deinococcota</taxon>
        <taxon>Deinococci</taxon>
        <taxon>Deinococcales</taxon>
        <taxon>Deinococcaceae</taxon>
        <taxon>Deinococcus</taxon>
    </lineage>
</organism>
<dbReference type="Gene3D" id="3.90.226.10">
    <property type="entry name" value="2-enoyl-CoA Hydratase, Chain A, domain 1"/>
    <property type="match status" value="1"/>
</dbReference>
<dbReference type="PANTHER" id="PTHR43149:SF1">
    <property type="entry name" value="DELTA(3,5)-DELTA(2,4)-DIENOYL-COA ISOMERASE, MITOCHONDRIAL"/>
    <property type="match status" value="1"/>
</dbReference>
<dbReference type="InterPro" id="IPR029045">
    <property type="entry name" value="ClpP/crotonase-like_dom_sf"/>
</dbReference>
<evidence type="ECO:0000313" key="3">
    <source>
        <dbReference type="Proteomes" id="UP000483286"/>
    </source>
</evidence>